<dbReference type="PROSITE" id="PS50005">
    <property type="entry name" value="TPR"/>
    <property type="match status" value="1"/>
</dbReference>
<evidence type="ECO:0000256" key="1">
    <source>
        <dbReference type="PROSITE-ProRule" id="PRU00339"/>
    </source>
</evidence>
<dbReference type="InterPro" id="IPR019734">
    <property type="entry name" value="TPR_rpt"/>
</dbReference>
<dbReference type="Proteomes" id="UP001140453">
    <property type="component" value="Unassembled WGS sequence"/>
</dbReference>
<evidence type="ECO:0000313" key="4">
    <source>
        <dbReference type="Proteomes" id="UP001140453"/>
    </source>
</evidence>
<reference evidence="3" key="1">
    <citation type="submission" date="2022-10" db="EMBL/GenBank/DDBJ databases">
        <title>Tapping the CABI collections for fungal endophytes: first genome assemblies for Collariella, Neodidymelliopsis, Ascochyta clinopodiicola, Didymella pomorum, Didymosphaeria variabile, Neocosmospora piperis and Neocucurbitaria cava.</title>
        <authorList>
            <person name="Hill R."/>
        </authorList>
    </citation>
    <scope>NUCLEOTIDE SEQUENCE</scope>
    <source>
        <strain evidence="3">IMI 355082</strain>
    </source>
</reference>
<accession>A0A9W8YLX6</accession>
<dbReference type="AlphaFoldDB" id="A0A9W8YLX6"/>
<keyword evidence="1" id="KW-0802">TPR repeat</keyword>
<comment type="caution">
    <text evidence="3">The sequence shown here is derived from an EMBL/GenBank/DDBJ whole genome shotgun (WGS) entry which is preliminary data.</text>
</comment>
<dbReference type="SMART" id="SM00028">
    <property type="entry name" value="TPR"/>
    <property type="match status" value="2"/>
</dbReference>
<evidence type="ECO:0000313" key="3">
    <source>
        <dbReference type="EMBL" id="KAJ4385790.1"/>
    </source>
</evidence>
<gene>
    <name evidence="3" type="ORF">N0V93_010221</name>
</gene>
<keyword evidence="4" id="KW-1185">Reference proteome</keyword>
<evidence type="ECO:0000256" key="2">
    <source>
        <dbReference type="SAM" id="MobiDB-lite"/>
    </source>
</evidence>
<organism evidence="3 4">
    <name type="scientific">Gnomoniopsis smithogilvyi</name>
    <dbReference type="NCBI Taxonomy" id="1191159"/>
    <lineage>
        <taxon>Eukaryota</taxon>
        <taxon>Fungi</taxon>
        <taxon>Dikarya</taxon>
        <taxon>Ascomycota</taxon>
        <taxon>Pezizomycotina</taxon>
        <taxon>Sordariomycetes</taxon>
        <taxon>Sordariomycetidae</taxon>
        <taxon>Diaporthales</taxon>
        <taxon>Gnomoniaceae</taxon>
        <taxon>Gnomoniopsis</taxon>
    </lineage>
</organism>
<dbReference type="PANTHER" id="PTHR46014:SF1">
    <property type="entry name" value="TETRATRICOPEPTIDE REPEAT PROTEIN 1"/>
    <property type="match status" value="1"/>
</dbReference>
<dbReference type="EMBL" id="JAPEVB010000007">
    <property type="protein sequence ID" value="KAJ4385790.1"/>
    <property type="molecule type" value="Genomic_DNA"/>
</dbReference>
<proteinExistence type="predicted"/>
<dbReference type="PANTHER" id="PTHR46014">
    <property type="entry name" value="TETRATRICOPEPTIDE REPEAT PROTEIN 1"/>
    <property type="match status" value="1"/>
</dbReference>
<dbReference type="Gene3D" id="1.25.40.10">
    <property type="entry name" value="Tetratricopeptide repeat domain"/>
    <property type="match status" value="1"/>
</dbReference>
<sequence>MADRSPSDASQKQVEVVPELQEEKENKESIRFPPEEEAELLRESNSRKSTANSLYAHGEYHQALDIYSQATEICPNYLDYELALLQTNIAACHLKLHEWKNAITAATSSLDKLDKLDADIALEVKAVEDATAIEDPGPFADADHEIVSPGASRAALVSSTPFANAAARPVPSQRLSDSKRIRYKALMRRARARTELGGWQNLDGAHADYTALQSMDNLTRDDRRLVAAQLALLPAHIKEAKEKEVAQMWDQLKQASRPT</sequence>
<protein>
    <recommendedName>
        <fullName evidence="5">Tetratricopeptide repeat protein</fullName>
    </recommendedName>
</protein>
<name>A0A9W8YLX6_9PEZI</name>
<dbReference type="InterPro" id="IPR011990">
    <property type="entry name" value="TPR-like_helical_dom_sf"/>
</dbReference>
<dbReference type="InterPro" id="IPR052769">
    <property type="entry name" value="TPR_domain_protein"/>
</dbReference>
<feature type="repeat" description="TPR" evidence="1">
    <location>
        <begin position="44"/>
        <end position="77"/>
    </location>
</feature>
<dbReference type="SUPFAM" id="SSF48452">
    <property type="entry name" value="TPR-like"/>
    <property type="match status" value="1"/>
</dbReference>
<evidence type="ECO:0008006" key="5">
    <source>
        <dbReference type="Google" id="ProtNLM"/>
    </source>
</evidence>
<dbReference type="OrthoDB" id="1872379at2759"/>
<feature type="region of interest" description="Disordered" evidence="2">
    <location>
        <begin position="1"/>
        <end position="47"/>
    </location>
</feature>
<feature type="compositionally biased region" description="Basic and acidic residues" evidence="2">
    <location>
        <begin position="21"/>
        <end position="46"/>
    </location>
</feature>